<dbReference type="InterPro" id="IPR003018">
    <property type="entry name" value="GAF"/>
</dbReference>
<protein>
    <recommendedName>
        <fullName evidence="2">histidine kinase</fullName>
        <ecNumber evidence="2">2.7.13.3</ecNumber>
    </recommendedName>
</protein>
<dbReference type="InterPro" id="IPR035965">
    <property type="entry name" value="PAS-like_dom_sf"/>
</dbReference>
<evidence type="ECO:0000313" key="9">
    <source>
        <dbReference type="EMBL" id="MDY7232424.1"/>
    </source>
</evidence>
<evidence type="ECO:0000256" key="2">
    <source>
        <dbReference type="ARBA" id="ARBA00012438"/>
    </source>
</evidence>
<dbReference type="InterPro" id="IPR000014">
    <property type="entry name" value="PAS"/>
</dbReference>
<feature type="coiled-coil region" evidence="6">
    <location>
        <begin position="294"/>
        <end position="325"/>
    </location>
</feature>
<feature type="domain" description="PAS" evidence="8">
    <location>
        <begin position="178"/>
        <end position="249"/>
    </location>
</feature>
<feature type="coiled-coil region" evidence="6">
    <location>
        <begin position="161"/>
        <end position="188"/>
    </location>
</feature>
<dbReference type="EMBL" id="JAXIVS010000020">
    <property type="protein sequence ID" value="MDY7232424.1"/>
    <property type="molecule type" value="Genomic_DNA"/>
</dbReference>
<dbReference type="InterPro" id="IPR036890">
    <property type="entry name" value="HATPase_C_sf"/>
</dbReference>
<dbReference type="InterPro" id="IPR003594">
    <property type="entry name" value="HATPase_dom"/>
</dbReference>
<dbReference type="InterPro" id="IPR052162">
    <property type="entry name" value="Sensor_kinase/Photoreceptor"/>
</dbReference>
<evidence type="ECO:0000259" key="7">
    <source>
        <dbReference type="PROSITE" id="PS50109"/>
    </source>
</evidence>
<dbReference type="CDD" id="cd00130">
    <property type="entry name" value="PAS"/>
    <property type="match status" value="1"/>
</dbReference>
<dbReference type="Gene3D" id="3.30.450.20">
    <property type="entry name" value="PAS domain"/>
    <property type="match status" value="1"/>
</dbReference>
<dbReference type="SMART" id="SM00387">
    <property type="entry name" value="HATPase_c"/>
    <property type="match status" value="1"/>
</dbReference>
<dbReference type="Gene3D" id="3.30.450.40">
    <property type="match status" value="1"/>
</dbReference>
<evidence type="ECO:0000256" key="4">
    <source>
        <dbReference type="ARBA" id="ARBA00022679"/>
    </source>
</evidence>
<dbReference type="PROSITE" id="PS50112">
    <property type="entry name" value="PAS"/>
    <property type="match status" value="1"/>
</dbReference>
<dbReference type="SUPFAM" id="SSF55874">
    <property type="entry name" value="ATPase domain of HSP90 chaperone/DNA topoisomerase II/histidine kinase"/>
    <property type="match status" value="1"/>
</dbReference>
<dbReference type="PRINTS" id="PR00344">
    <property type="entry name" value="BCTRLSENSOR"/>
</dbReference>
<dbReference type="PROSITE" id="PS50109">
    <property type="entry name" value="HIS_KIN"/>
    <property type="match status" value="1"/>
</dbReference>
<sequence>MLDLLSLSQAARAISSELAPEELQRTLLRILREATGAQYAALLDFNASEGWVVLCQSAGESRTTADLPATVLAEASQTRKSVILSNASAQAPHAQDSVVRARGLRSVLCQPLTHRGRQHGLLYLESTQSVDAFGEARQSLIELLVSQAAVALDNAYLHHDLLEQSRAHESARREAEAARKQMQDIIDHSPAAIYLKDRLGRYLMVNSLFEAFYGVPRARIVGRKDSELLPPENAQALMENDLRVLLAGETLRFEEEIPHHDGPHTFLSAKFPLRTEDGTIHAVCGISTDITEHRKRADLALQKANEELEQRVAERTEQLHAAQRELLDRARHAGMAEIASSILHNLGNALTGISVSSALLRERLQTLPINSLERVANMFQNPPAALGAFLAEDPKARHLPEFLGKLHARFVEERQSLLDECAHLATKVEHANSVIATQQNYARTRFTLRERMRLRELAEDALRLCADSNQFEALVHREYGEEEPEFYERHVVVQILVNLIANAKNAVRERLDNAHPRITVTIHQDSERTLASVTDNGVGFDEAVKARLFTYGFTTRPRGHGFGLHSAALSAQALGGHIEAHSEGPGKGARFEFILPRQRLDAEP</sequence>
<dbReference type="Pfam" id="PF13185">
    <property type="entry name" value="GAF_2"/>
    <property type="match status" value="1"/>
</dbReference>
<proteinExistence type="predicted"/>
<dbReference type="Gene3D" id="3.30.565.10">
    <property type="entry name" value="Histidine kinase-like ATPase, C-terminal domain"/>
    <property type="match status" value="1"/>
</dbReference>
<evidence type="ECO:0000256" key="5">
    <source>
        <dbReference type="ARBA" id="ARBA00022777"/>
    </source>
</evidence>
<keyword evidence="6" id="KW-0175">Coiled coil</keyword>
<dbReference type="SUPFAM" id="SSF55781">
    <property type="entry name" value="GAF domain-like"/>
    <property type="match status" value="1"/>
</dbReference>
<accession>A0ABU5HHR5</accession>
<dbReference type="RefSeq" id="WP_321551139.1">
    <property type="nucleotide sequence ID" value="NZ_JAXIVS010000020.1"/>
</dbReference>
<dbReference type="InterPro" id="IPR004358">
    <property type="entry name" value="Sig_transdc_His_kin-like_C"/>
</dbReference>
<dbReference type="InterPro" id="IPR005467">
    <property type="entry name" value="His_kinase_dom"/>
</dbReference>
<keyword evidence="5" id="KW-0418">Kinase</keyword>
<keyword evidence="3" id="KW-0597">Phosphoprotein</keyword>
<dbReference type="Pfam" id="PF08448">
    <property type="entry name" value="PAS_4"/>
    <property type="match status" value="1"/>
</dbReference>
<organism evidence="9 10">
    <name type="scientific">Hyalangium rubrum</name>
    <dbReference type="NCBI Taxonomy" id="3103134"/>
    <lineage>
        <taxon>Bacteria</taxon>
        <taxon>Pseudomonadati</taxon>
        <taxon>Myxococcota</taxon>
        <taxon>Myxococcia</taxon>
        <taxon>Myxococcales</taxon>
        <taxon>Cystobacterineae</taxon>
        <taxon>Archangiaceae</taxon>
        <taxon>Hyalangium</taxon>
    </lineage>
</organism>
<evidence type="ECO:0000256" key="6">
    <source>
        <dbReference type="SAM" id="Coils"/>
    </source>
</evidence>
<reference evidence="9 10" key="1">
    <citation type="submission" date="2023-12" db="EMBL/GenBank/DDBJ databases">
        <title>the genome sequence of Hyalangium sp. s54d21.</title>
        <authorList>
            <person name="Zhang X."/>
        </authorList>
    </citation>
    <scope>NUCLEOTIDE SEQUENCE [LARGE SCALE GENOMIC DNA]</scope>
    <source>
        <strain evidence="10">s54d21</strain>
    </source>
</reference>
<dbReference type="InterPro" id="IPR013656">
    <property type="entry name" value="PAS_4"/>
</dbReference>
<evidence type="ECO:0000256" key="3">
    <source>
        <dbReference type="ARBA" id="ARBA00022553"/>
    </source>
</evidence>
<evidence type="ECO:0000259" key="8">
    <source>
        <dbReference type="PROSITE" id="PS50112"/>
    </source>
</evidence>
<gene>
    <name evidence="9" type="ORF">SYV04_38915</name>
</gene>
<dbReference type="EC" id="2.7.13.3" evidence="2"/>
<dbReference type="SMART" id="SM00065">
    <property type="entry name" value="GAF"/>
    <property type="match status" value="1"/>
</dbReference>
<dbReference type="SUPFAM" id="SSF55785">
    <property type="entry name" value="PYP-like sensor domain (PAS domain)"/>
    <property type="match status" value="1"/>
</dbReference>
<dbReference type="InterPro" id="IPR029016">
    <property type="entry name" value="GAF-like_dom_sf"/>
</dbReference>
<name>A0ABU5HHR5_9BACT</name>
<feature type="domain" description="Histidine kinase" evidence="7">
    <location>
        <begin position="492"/>
        <end position="599"/>
    </location>
</feature>
<dbReference type="Pfam" id="PF02518">
    <property type="entry name" value="HATPase_c"/>
    <property type="match status" value="1"/>
</dbReference>
<evidence type="ECO:0000313" key="10">
    <source>
        <dbReference type="Proteomes" id="UP001291309"/>
    </source>
</evidence>
<dbReference type="PANTHER" id="PTHR43304">
    <property type="entry name" value="PHYTOCHROME-LIKE PROTEIN CPH1"/>
    <property type="match status" value="1"/>
</dbReference>
<evidence type="ECO:0000256" key="1">
    <source>
        <dbReference type="ARBA" id="ARBA00000085"/>
    </source>
</evidence>
<dbReference type="PANTHER" id="PTHR43304:SF1">
    <property type="entry name" value="PAC DOMAIN-CONTAINING PROTEIN"/>
    <property type="match status" value="1"/>
</dbReference>
<comment type="caution">
    <text evidence="9">The sequence shown here is derived from an EMBL/GenBank/DDBJ whole genome shotgun (WGS) entry which is preliminary data.</text>
</comment>
<keyword evidence="4" id="KW-0808">Transferase</keyword>
<keyword evidence="10" id="KW-1185">Reference proteome</keyword>
<comment type="catalytic activity">
    <reaction evidence="1">
        <text>ATP + protein L-histidine = ADP + protein N-phospho-L-histidine.</text>
        <dbReference type="EC" id="2.7.13.3"/>
    </reaction>
</comment>
<dbReference type="Proteomes" id="UP001291309">
    <property type="component" value="Unassembled WGS sequence"/>
</dbReference>
<dbReference type="SMART" id="SM00091">
    <property type="entry name" value="PAS"/>
    <property type="match status" value="1"/>
</dbReference>
<dbReference type="NCBIfam" id="TIGR00229">
    <property type="entry name" value="sensory_box"/>
    <property type="match status" value="1"/>
</dbReference>